<name>A0A7R7DVE0_9ACTN</name>
<dbReference type="Proteomes" id="UP000611640">
    <property type="component" value="Chromosome"/>
</dbReference>
<keyword evidence="3" id="KW-1185">Reference proteome</keyword>
<proteinExistence type="predicted"/>
<evidence type="ECO:0008006" key="4">
    <source>
        <dbReference type="Google" id="ProtNLM"/>
    </source>
</evidence>
<dbReference type="InterPro" id="IPR023869">
    <property type="entry name" value="tRNA_Adeno_NH3ase_assoc_put"/>
</dbReference>
<dbReference type="EMBL" id="AP023355">
    <property type="protein sequence ID" value="BCJ38420.1"/>
    <property type="molecule type" value="Genomic_DNA"/>
</dbReference>
<dbReference type="KEGG" id="atl:Athai_59230"/>
<dbReference type="NCBIfam" id="TIGR03941">
    <property type="entry name" value="tRNA_deam_assoc"/>
    <property type="match status" value="1"/>
</dbReference>
<evidence type="ECO:0000313" key="2">
    <source>
        <dbReference type="EMBL" id="BCJ38420.1"/>
    </source>
</evidence>
<dbReference type="AlphaFoldDB" id="A0A7R7DVE0"/>
<gene>
    <name evidence="2" type="ORF">Athai_59230</name>
</gene>
<feature type="region of interest" description="Disordered" evidence="1">
    <location>
        <begin position="120"/>
        <end position="144"/>
    </location>
</feature>
<accession>A0A7R7DVE0</accession>
<evidence type="ECO:0000256" key="1">
    <source>
        <dbReference type="SAM" id="MobiDB-lite"/>
    </source>
</evidence>
<evidence type="ECO:0000313" key="3">
    <source>
        <dbReference type="Proteomes" id="UP000611640"/>
    </source>
</evidence>
<reference evidence="2 3" key="1">
    <citation type="submission" date="2020-08" db="EMBL/GenBank/DDBJ databases">
        <title>Whole genome shotgun sequence of Actinocatenispora thailandica NBRC 105041.</title>
        <authorList>
            <person name="Komaki H."/>
            <person name="Tamura T."/>
        </authorList>
    </citation>
    <scope>NUCLEOTIDE SEQUENCE [LARGE SCALE GENOMIC DNA]</scope>
    <source>
        <strain evidence="2 3">NBRC 105041</strain>
    </source>
</reference>
<sequence length="190" mass="20195">MLPPDRTSIISYTCPGGIVSYFAVAAARGPRDWAVAELDLGRPADLADVEDVADLLRDVDADASVSLLFVEVDDEYLAVLRLDEGEDLRVFGSDAAFVDESPLGAVLLGDQDRHDTIELPDEDDDYEAPEQPPGNADDIEPVGDSDLLADLGVSGQKLVELCAGEGMMPSDVTTEICAVLGCADAVEELR</sequence>
<protein>
    <recommendedName>
        <fullName evidence="4">tRNA adenosine deaminase-associated protein</fullName>
    </recommendedName>
</protein>
<organism evidence="2 3">
    <name type="scientific">Actinocatenispora thailandica</name>
    <dbReference type="NCBI Taxonomy" id="227318"/>
    <lineage>
        <taxon>Bacteria</taxon>
        <taxon>Bacillati</taxon>
        <taxon>Actinomycetota</taxon>
        <taxon>Actinomycetes</taxon>
        <taxon>Micromonosporales</taxon>
        <taxon>Micromonosporaceae</taxon>
        <taxon>Actinocatenispora</taxon>
    </lineage>
</organism>